<dbReference type="EMBL" id="KZ825120">
    <property type="protein sequence ID" value="PYI21071.1"/>
    <property type="molecule type" value="Genomic_DNA"/>
</dbReference>
<proteinExistence type="predicted"/>
<keyword evidence="2" id="KW-1185">Reference proteome</keyword>
<accession>A0A2V5HBS6</accession>
<name>A0A2V5HBS6_ASPV1</name>
<organism evidence="1 2">
    <name type="scientific">Aspergillus violaceofuscus (strain CBS 115571)</name>
    <dbReference type="NCBI Taxonomy" id="1450538"/>
    <lineage>
        <taxon>Eukaryota</taxon>
        <taxon>Fungi</taxon>
        <taxon>Dikarya</taxon>
        <taxon>Ascomycota</taxon>
        <taxon>Pezizomycotina</taxon>
        <taxon>Eurotiomycetes</taxon>
        <taxon>Eurotiomycetidae</taxon>
        <taxon>Eurotiales</taxon>
        <taxon>Aspergillaceae</taxon>
        <taxon>Aspergillus</taxon>
    </lineage>
</organism>
<evidence type="ECO:0000313" key="1">
    <source>
        <dbReference type="EMBL" id="PYI21071.1"/>
    </source>
</evidence>
<sequence>MIPWIWVEPTGGSPIFSCSILMMYLPPLFMNNSFLTMLPTVVSPSLVRRLKVAASDGQISRCAGHVSQGVWCVPLSVARPLPESSLHLCLASSVSVARKQRTANRTSCTVPGLTAHQQPFPPVDWTVLIATTAPGGVSHA</sequence>
<reference evidence="1 2" key="1">
    <citation type="submission" date="2018-02" db="EMBL/GenBank/DDBJ databases">
        <title>The genomes of Aspergillus section Nigri reveals drivers in fungal speciation.</title>
        <authorList>
            <consortium name="DOE Joint Genome Institute"/>
            <person name="Vesth T.C."/>
            <person name="Nybo J."/>
            <person name="Theobald S."/>
            <person name="Brandl J."/>
            <person name="Frisvad J.C."/>
            <person name="Nielsen K.F."/>
            <person name="Lyhne E.K."/>
            <person name="Kogle M.E."/>
            <person name="Kuo A."/>
            <person name="Riley R."/>
            <person name="Clum A."/>
            <person name="Nolan M."/>
            <person name="Lipzen A."/>
            <person name="Salamov A."/>
            <person name="Henrissat B."/>
            <person name="Wiebenga A."/>
            <person name="De vries R.P."/>
            <person name="Grigoriev I.V."/>
            <person name="Mortensen U.H."/>
            <person name="Andersen M.R."/>
            <person name="Baker S.E."/>
        </authorList>
    </citation>
    <scope>NUCLEOTIDE SEQUENCE [LARGE SCALE GENOMIC DNA]</scope>
    <source>
        <strain evidence="1 2">CBS 115571</strain>
    </source>
</reference>
<protein>
    <submittedName>
        <fullName evidence="1">Uncharacterized protein</fullName>
    </submittedName>
</protein>
<dbReference type="Proteomes" id="UP000249829">
    <property type="component" value="Unassembled WGS sequence"/>
</dbReference>
<dbReference type="AlphaFoldDB" id="A0A2V5HBS6"/>
<gene>
    <name evidence="1" type="ORF">BO99DRAFT_97412</name>
</gene>
<evidence type="ECO:0000313" key="2">
    <source>
        <dbReference type="Proteomes" id="UP000249829"/>
    </source>
</evidence>